<dbReference type="GO" id="GO:0016798">
    <property type="term" value="F:hydrolase activity, acting on glycosyl bonds"/>
    <property type="evidence" value="ECO:0007669"/>
    <property type="project" value="UniProtKB-KW"/>
</dbReference>
<gene>
    <name evidence="6" type="ORF">METZ01_LOCUS259231</name>
</gene>
<dbReference type="SUPFAM" id="SSF110581">
    <property type="entry name" value="Indigoidine synthase A-like"/>
    <property type="match status" value="1"/>
</dbReference>
<evidence type="ECO:0000313" key="6">
    <source>
        <dbReference type="EMBL" id="SVC06377.1"/>
    </source>
</evidence>
<dbReference type="GO" id="GO:0005737">
    <property type="term" value="C:cytoplasm"/>
    <property type="evidence" value="ECO:0007669"/>
    <property type="project" value="TreeGrafter"/>
</dbReference>
<evidence type="ECO:0000256" key="3">
    <source>
        <dbReference type="ARBA" id="ARBA00023211"/>
    </source>
</evidence>
<evidence type="ECO:0000256" key="1">
    <source>
        <dbReference type="ARBA" id="ARBA00022723"/>
    </source>
</evidence>
<dbReference type="AlphaFoldDB" id="A0A382J4S1"/>
<dbReference type="EMBL" id="UINC01071463">
    <property type="protein sequence ID" value="SVC06377.1"/>
    <property type="molecule type" value="Genomic_DNA"/>
</dbReference>
<keyword evidence="3" id="KW-0464">Manganese</keyword>
<keyword evidence="5" id="KW-0326">Glycosidase</keyword>
<evidence type="ECO:0008006" key="7">
    <source>
        <dbReference type="Google" id="ProtNLM"/>
    </source>
</evidence>
<reference evidence="6" key="1">
    <citation type="submission" date="2018-05" db="EMBL/GenBank/DDBJ databases">
        <authorList>
            <person name="Lanie J.A."/>
            <person name="Ng W.-L."/>
            <person name="Kazmierczak K.M."/>
            <person name="Andrzejewski T.M."/>
            <person name="Davidsen T.M."/>
            <person name="Wayne K.J."/>
            <person name="Tettelin H."/>
            <person name="Glass J.I."/>
            <person name="Rusch D."/>
            <person name="Podicherti R."/>
            <person name="Tsui H.-C.T."/>
            <person name="Winkler M.E."/>
        </authorList>
    </citation>
    <scope>NUCLEOTIDE SEQUENCE</scope>
</reference>
<dbReference type="Pfam" id="PF04227">
    <property type="entry name" value="Indigoidine_A"/>
    <property type="match status" value="1"/>
</dbReference>
<feature type="non-terminal residue" evidence="6">
    <location>
        <position position="130"/>
    </location>
</feature>
<dbReference type="PANTHER" id="PTHR42909">
    <property type="entry name" value="ZGC:136858"/>
    <property type="match status" value="1"/>
</dbReference>
<dbReference type="InterPro" id="IPR022830">
    <property type="entry name" value="Indigdn_synthA-like"/>
</dbReference>
<keyword evidence="4" id="KW-0456">Lyase</keyword>
<protein>
    <recommendedName>
        <fullName evidence="7">Pseudouridine-5-phosphate glycosidase</fullName>
    </recommendedName>
</protein>
<dbReference type="PANTHER" id="PTHR42909:SF1">
    <property type="entry name" value="CARBOHYDRATE KINASE PFKB DOMAIN-CONTAINING PROTEIN"/>
    <property type="match status" value="1"/>
</dbReference>
<evidence type="ECO:0000256" key="4">
    <source>
        <dbReference type="ARBA" id="ARBA00023239"/>
    </source>
</evidence>
<dbReference type="InterPro" id="IPR007342">
    <property type="entry name" value="PsuG"/>
</dbReference>
<proteinExistence type="predicted"/>
<dbReference type="Gene3D" id="3.40.1790.10">
    <property type="entry name" value="Indigoidine synthase domain"/>
    <property type="match status" value="1"/>
</dbReference>
<evidence type="ECO:0000256" key="5">
    <source>
        <dbReference type="ARBA" id="ARBA00023295"/>
    </source>
</evidence>
<dbReference type="GO" id="GO:0046872">
    <property type="term" value="F:metal ion binding"/>
    <property type="evidence" value="ECO:0007669"/>
    <property type="project" value="UniProtKB-KW"/>
</dbReference>
<keyword evidence="1" id="KW-0479">Metal-binding</keyword>
<accession>A0A382J4S1</accession>
<evidence type="ECO:0000256" key="2">
    <source>
        <dbReference type="ARBA" id="ARBA00022801"/>
    </source>
</evidence>
<keyword evidence="2" id="KW-0378">Hydrolase</keyword>
<sequence length="130" mass="13920">MKIHTSKDVQLALETGQPILALESTIIAHGMPFPDNLKFAQQGESLCRDQGVTPAMIAIINGEIHVGLEKDLLIFIAEDDGVRKTSRRELGIAISEKWHGATTVSSTMHIAHQLGISVFATGGIGGVHRG</sequence>
<organism evidence="6">
    <name type="scientific">marine metagenome</name>
    <dbReference type="NCBI Taxonomy" id="408172"/>
    <lineage>
        <taxon>unclassified sequences</taxon>
        <taxon>metagenomes</taxon>
        <taxon>ecological metagenomes</taxon>
    </lineage>
</organism>
<dbReference type="GO" id="GO:0004730">
    <property type="term" value="F:pseudouridylate synthase activity"/>
    <property type="evidence" value="ECO:0007669"/>
    <property type="project" value="InterPro"/>
</dbReference>
<name>A0A382J4S1_9ZZZZ</name>